<protein>
    <recommendedName>
        <fullName evidence="2">6-bladed beta-propeller</fullName>
    </recommendedName>
</protein>
<accession>A0A6N2SXL3</accession>
<evidence type="ECO:0000313" key="1">
    <source>
        <dbReference type="EMBL" id="VYS96971.1"/>
    </source>
</evidence>
<dbReference type="RefSeq" id="WP_230372512.1">
    <property type="nucleotide sequence ID" value="NZ_BAABZC010000001.1"/>
</dbReference>
<gene>
    <name evidence="1" type="ORF">BILFYP9_01271</name>
</gene>
<sequence length="401" mass="46696">MGLNKEQPHFLNLNITMKYLLLLLIVYTFCGCYTGTQKVAHTNEIREILIDPDKFETFLDLSEILDDSVEVIPLEMKEECLISQIVRIEFYKDKILVSDKANAKIFVFTSEGKYLKSIGKQGQGPGEYSFLGDFTLKGDSVVVQDRSRNKYIVYDLYSNAFREISYDMLHLEVVSFDEIAYFISNYSHSKYGDYNLFRFNLNTSEVLSLEVPFGEDGIDKSSYGLKRYASKSDSTAMLIYPLNDTVYTLNKETVFPSYVIHYTSRNLPSEVNVSKENIYRYVHENKYLKGWEFMQNSQNYMLGYYIDNGFKYFVYNKRNSNIRVGQWLKIGSLSELIFSDFYTTTDNQLYFIQYAAVLSSNWKLTRAKSTNEHFKNKMDAIVASLNEDANPVLFKCHFKNK</sequence>
<dbReference type="InterPro" id="IPR011042">
    <property type="entry name" value="6-blade_b-propeller_TolB-like"/>
</dbReference>
<dbReference type="SUPFAM" id="SSF63825">
    <property type="entry name" value="YWTD domain"/>
    <property type="match status" value="1"/>
</dbReference>
<dbReference type="PROSITE" id="PS51257">
    <property type="entry name" value="PROKAR_LIPOPROTEIN"/>
    <property type="match status" value="1"/>
</dbReference>
<dbReference type="Gene3D" id="2.120.10.30">
    <property type="entry name" value="TolB, C-terminal domain"/>
    <property type="match status" value="1"/>
</dbReference>
<dbReference type="EMBL" id="CACRSU010000014">
    <property type="protein sequence ID" value="VYS96971.1"/>
    <property type="molecule type" value="Genomic_DNA"/>
</dbReference>
<name>A0A6N2SXL3_9BACE</name>
<proteinExistence type="predicted"/>
<evidence type="ECO:0008006" key="2">
    <source>
        <dbReference type="Google" id="ProtNLM"/>
    </source>
</evidence>
<dbReference type="AlphaFoldDB" id="A0A6N2SXL3"/>
<organism evidence="1">
    <name type="scientific">Bacteroides intestinalis</name>
    <dbReference type="NCBI Taxonomy" id="329854"/>
    <lineage>
        <taxon>Bacteria</taxon>
        <taxon>Pseudomonadati</taxon>
        <taxon>Bacteroidota</taxon>
        <taxon>Bacteroidia</taxon>
        <taxon>Bacteroidales</taxon>
        <taxon>Bacteroidaceae</taxon>
        <taxon>Bacteroides</taxon>
    </lineage>
</organism>
<reference evidence="1" key="1">
    <citation type="submission" date="2019-11" db="EMBL/GenBank/DDBJ databases">
        <authorList>
            <person name="Feng L."/>
        </authorList>
    </citation>
    <scope>NUCLEOTIDE SEQUENCE</scope>
    <source>
        <strain evidence="1">BintestinalisLFYP9</strain>
    </source>
</reference>
<dbReference type="Pfam" id="PF17170">
    <property type="entry name" value="DUF5128"/>
    <property type="match status" value="1"/>
</dbReference>